<protein>
    <submittedName>
        <fullName evidence="1">2014_t:CDS:1</fullName>
    </submittedName>
</protein>
<organism evidence="1 2">
    <name type="scientific">Funneliformis caledonium</name>
    <dbReference type="NCBI Taxonomy" id="1117310"/>
    <lineage>
        <taxon>Eukaryota</taxon>
        <taxon>Fungi</taxon>
        <taxon>Fungi incertae sedis</taxon>
        <taxon>Mucoromycota</taxon>
        <taxon>Glomeromycotina</taxon>
        <taxon>Glomeromycetes</taxon>
        <taxon>Glomerales</taxon>
        <taxon>Glomeraceae</taxon>
        <taxon>Funneliformis</taxon>
    </lineage>
</organism>
<sequence length="70" mass="8224">YFSNLSKIFQQRHIQISNIDPVIEITINRIKLEYLDFNDNEKLLFGENLNKFLTEILSESNVSIGTHELI</sequence>
<dbReference type="EMBL" id="CAJVPQ010012369">
    <property type="protein sequence ID" value="CAG8731312.1"/>
    <property type="molecule type" value="Genomic_DNA"/>
</dbReference>
<comment type="caution">
    <text evidence="1">The sequence shown here is derived from an EMBL/GenBank/DDBJ whole genome shotgun (WGS) entry which is preliminary data.</text>
</comment>
<evidence type="ECO:0000313" key="2">
    <source>
        <dbReference type="Proteomes" id="UP000789570"/>
    </source>
</evidence>
<dbReference type="Proteomes" id="UP000789570">
    <property type="component" value="Unassembled WGS sequence"/>
</dbReference>
<accession>A0A9N9NGX6</accession>
<dbReference type="AlphaFoldDB" id="A0A9N9NGX6"/>
<evidence type="ECO:0000313" key="1">
    <source>
        <dbReference type="EMBL" id="CAG8731312.1"/>
    </source>
</evidence>
<feature type="non-terminal residue" evidence="1">
    <location>
        <position position="1"/>
    </location>
</feature>
<gene>
    <name evidence="1" type="ORF">FCALED_LOCUS15001</name>
</gene>
<proteinExistence type="predicted"/>
<name>A0A9N9NGX6_9GLOM</name>
<reference evidence="1" key="1">
    <citation type="submission" date="2021-06" db="EMBL/GenBank/DDBJ databases">
        <authorList>
            <person name="Kallberg Y."/>
            <person name="Tangrot J."/>
            <person name="Rosling A."/>
        </authorList>
    </citation>
    <scope>NUCLEOTIDE SEQUENCE</scope>
    <source>
        <strain evidence="1">UK204</strain>
    </source>
</reference>
<dbReference type="OrthoDB" id="2440114at2759"/>
<keyword evidence="2" id="KW-1185">Reference proteome</keyword>